<dbReference type="EMBL" id="AHGT01000035">
    <property type="protein sequence ID" value="ESU37021.1"/>
    <property type="molecule type" value="Genomic_DNA"/>
</dbReference>
<protein>
    <recommendedName>
        <fullName evidence="3">Protein HGH1 homolog</fullName>
    </recommendedName>
</protein>
<evidence type="ECO:0008006" key="3">
    <source>
        <dbReference type="Google" id="ProtNLM"/>
    </source>
</evidence>
<accession>V6TDW8</accession>
<dbReference type="VEuPathDB" id="GiardiaDB:GL50803_0040283"/>
<dbReference type="VEuPathDB" id="GiardiaDB:DHA2_152844"/>
<gene>
    <name evidence="1" type="ORF">DHA2_152844</name>
</gene>
<evidence type="ECO:0000313" key="2">
    <source>
        <dbReference type="Proteomes" id="UP000018320"/>
    </source>
</evidence>
<sequence>MGVAKNPLLLWAKSQPPATEDISLNMDPCLSALKRTPPSLTAETLTTLVRASDDPDVISALSSSAVIDALSAKARSTPEREEELTEVLLSQQVFLAASRAQEFLDALAASPSLSPLLEYLLMALLRLAPENRIHTVFAAILINFTRCLGITRTLLTSPSLPNAAGLMFNISFTKATAGTAPLIQRSLYLLINIATAAGDAPSVAHLFVDSLAANLVGAHIVDTAADYPGISFQYSQLLHNMFLMLRPADQSATGSDQAENRAQTAKMLEPLVEHILLALVCERSLETKAEPRGAGLTPEEHAALPERVQAHMASLSSLRFPSEETRANLSDCLLLYCHTDHGKKSLQDLGAYPLLRELHLSIVESLGDRCYLADSLLTVIEGVIAEPDLDGVN</sequence>
<organism evidence="1 2">
    <name type="scientific">Giardia intestinalis</name>
    <name type="common">Giardia lamblia</name>
    <dbReference type="NCBI Taxonomy" id="5741"/>
    <lineage>
        <taxon>Eukaryota</taxon>
        <taxon>Metamonada</taxon>
        <taxon>Diplomonadida</taxon>
        <taxon>Hexamitidae</taxon>
        <taxon>Giardiinae</taxon>
        <taxon>Giardia</taxon>
    </lineage>
</organism>
<evidence type="ECO:0000313" key="1">
    <source>
        <dbReference type="EMBL" id="ESU37021.1"/>
    </source>
</evidence>
<dbReference type="Proteomes" id="UP000018320">
    <property type="component" value="Unassembled WGS sequence"/>
</dbReference>
<reference evidence="2" key="1">
    <citation type="submission" date="2012-02" db="EMBL/GenBank/DDBJ databases">
        <title>Genome sequencing of Giardia lamblia Genotypes A2 and B isolates (DH and GS) and comparative analysis with the genomes of Genotypes A1 and E (WB and Pig).</title>
        <authorList>
            <person name="Adam R."/>
            <person name="Dahlstrom E."/>
            <person name="Martens C."/>
            <person name="Bruno D."/>
            <person name="Barbian K."/>
            <person name="Porcella S.F."/>
            <person name="Nash T."/>
        </authorList>
    </citation>
    <scope>NUCLEOTIDE SEQUENCE</scope>
    <source>
        <strain evidence="2">DH</strain>
    </source>
</reference>
<name>V6TDW8_GIAIN</name>
<proteinExistence type="predicted"/>
<reference evidence="1 2" key="2">
    <citation type="journal article" date="2013" name="Genome Biol. Evol.">
        <title>Genome sequencing of Giardia lamblia genotypes A2 and B isolates (DH and GS) and comparative analysis with the genomes of genotypes A1 and E (WB and Pig).</title>
        <authorList>
            <person name="Adam R.D."/>
            <person name="Dahlstrom E.W."/>
            <person name="Martens C.A."/>
            <person name="Bruno D.P."/>
            <person name="Barbian K.D."/>
            <person name="Ricklefs S.M."/>
            <person name="Hernandez M.M."/>
            <person name="Narla N.P."/>
            <person name="Patel R.B."/>
            <person name="Porcella S.F."/>
            <person name="Nash T.E."/>
        </authorList>
    </citation>
    <scope>NUCLEOTIDE SEQUENCE [LARGE SCALE GENOMIC DNA]</scope>
    <source>
        <strain evidence="1 2">DH</strain>
    </source>
</reference>
<comment type="caution">
    <text evidence="1">The sequence shown here is derived from an EMBL/GenBank/DDBJ whole genome shotgun (WGS) entry which is preliminary data.</text>
</comment>
<dbReference type="AlphaFoldDB" id="V6TDW8"/>